<evidence type="ECO:0000256" key="2">
    <source>
        <dbReference type="SAM" id="Phobius"/>
    </source>
</evidence>
<evidence type="ECO:0000313" key="3">
    <source>
        <dbReference type="EMBL" id="KAI1610060.1"/>
    </source>
</evidence>
<keyword evidence="4" id="KW-1185">Reference proteome</keyword>
<comment type="caution">
    <text evidence="3">The sequence shown here is derived from an EMBL/GenBank/DDBJ whole genome shotgun (WGS) entry which is preliminary data.</text>
</comment>
<keyword evidence="2" id="KW-0472">Membrane</keyword>
<accession>A0AAN6IAQ1</accession>
<feature type="region of interest" description="Disordered" evidence="1">
    <location>
        <begin position="1"/>
        <end position="20"/>
    </location>
</feature>
<proteinExistence type="predicted"/>
<dbReference type="CDD" id="cd22997">
    <property type="entry name" value="GT_LH"/>
    <property type="match status" value="1"/>
</dbReference>
<dbReference type="EMBL" id="MU404359">
    <property type="protein sequence ID" value="KAI1610060.1"/>
    <property type="molecule type" value="Genomic_DNA"/>
</dbReference>
<organism evidence="3 4">
    <name type="scientific">Exophiala viscosa</name>
    <dbReference type="NCBI Taxonomy" id="2486360"/>
    <lineage>
        <taxon>Eukaryota</taxon>
        <taxon>Fungi</taxon>
        <taxon>Dikarya</taxon>
        <taxon>Ascomycota</taxon>
        <taxon>Pezizomycotina</taxon>
        <taxon>Eurotiomycetes</taxon>
        <taxon>Chaetothyriomycetidae</taxon>
        <taxon>Chaetothyriales</taxon>
        <taxon>Herpotrichiellaceae</taxon>
        <taxon>Exophiala</taxon>
    </lineage>
</organism>
<dbReference type="Proteomes" id="UP001203852">
    <property type="component" value="Unassembled WGS sequence"/>
</dbReference>
<protein>
    <submittedName>
        <fullName evidence="3">Uncharacterized protein</fullName>
    </submittedName>
</protein>
<gene>
    <name evidence="3" type="ORF">EDD36DRAFT_468115</name>
</gene>
<name>A0AAN6IAQ1_9EURO</name>
<dbReference type="AlphaFoldDB" id="A0AAN6IAQ1"/>
<evidence type="ECO:0000256" key="1">
    <source>
        <dbReference type="SAM" id="MobiDB-lite"/>
    </source>
</evidence>
<evidence type="ECO:0000313" key="4">
    <source>
        <dbReference type="Proteomes" id="UP001203852"/>
    </source>
</evidence>
<keyword evidence="2" id="KW-0812">Transmembrane</keyword>
<reference evidence="3" key="1">
    <citation type="journal article" date="2022" name="bioRxiv">
        <title>Deciphering the potential niche of two novel black yeast fungi from a biological soil crust based on their genomes, phenotypes, and melanin regulation.</title>
        <authorList>
            <consortium name="DOE Joint Genome Institute"/>
            <person name="Carr E.C."/>
            <person name="Barton Q."/>
            <person name="Grambo S."/>
            <person name="Sullivan M."/>
            <person name="Renfro C.M."/>
            <person name="Kuo A."/>
            <person name="Pangilinan J."/>
            <person name="Lipzen A."/>
            <person name="Keymanesh K."/>
            <person name="Savage E."/>
            <person name="Barry K."/>
            <person name="Grigoriev I.V."/>
            <person name="Riekhof W.R."/>
            <person name="Harris S.S."/>
        </authorList>
    </citation>
    <scope>NUCLEOTIDE SEQUENCE</scope>
    <source>
        <strain evidence="3">JF 03-4F</strain>
    </source>
</reference>
<dbReference type="PANTHER" id="PTHR36587:SF2">
    <property type="entry name" value="EXPRESSION SITE-ASSOCIATED GENE 3 (ESAG3)-LIKE PROTEIN"/>
    <property type="match status" value="1"/>
</dbReference>
<keyword evidence="2" id="KW-1133">Transmembrane helix</keyword>
<feature type="transmembrane region" description="Helical" evidence="2">
    <location>
        <begin position="35"/>
        <end position="61"/>
    </location>
</feature>
<sequence length="544" mass="61421">MYSSVQQEEHDGTFEAYKGRPRGLSMPKHIVRRPLHLLAAVSVTARVSIVLALVMIISLLFRATPHHVWTDDVPSTNSNFFHLIIPATNGGVRFCKTLFSAAVLDYPTPIVINWAGNDEKAKRGDIYGGTHTAKVSGILRYLDSLGSESDQELVLIVDGYDLWFQLPPSVLLDRYQRAIAQANARLRRRLGDAADKADIRQTIIVAAGKICWPQSPDSPTCTLLPESELAPDTYDDPDDNELKDIRARWLNSGFIMGPAVDVRRVMKRAEQVILADQWAFSDQMAFNEIFAQQEYQRELLRMKHLSSVQKLVGRVNKYFGLEDQRSKLIAETNATAIGIDPAVTNQTYEYHLGLDYTGGITHTLDGEYYKLRWLTFSKLEDPAELAKLPHPERVDQHFLEKDIAGSALPFSVIGDNDTALSSQQWNEVPLWTEMYSAVVPATFHMNRPKAPIESEWSRTWFYPHLRKHLRARILAPRTPVAVTTDLHGQRQWWSPVTSKGGVMAETATTPTWLGWDQLCGAENEGWDELFSDKQGKWVDPRAAV</sequence>
<dbReference type="PANTHER" id="PTHR36587">
    <property type="entry name" value="EXPRESSION SITE-ASSOCIATED GENE 3 (ESAG3)-LIKE PROTEIN"/>
    <property type="match status" value="1"/>
</dbReference>